<dbReference type="Pfam" id="PF23565">
    <property type="entry name" value="ARM_TANGO6"/>
    <property type="match status" value="1"/>
</dbReference>
<feature type="transmembrane region" description="Helical" evidence="3">
    <location>
        <begin position="92"/>
        <end position="114"/>
    </location>
</feature>
<dbReference type="InterPro" id="IPR019414">
    <property type="entry name" value="Rtp1_C2"/>
</dbReference>
<sequence>MDYHGILRILTIKKCGYVDLDQNIEMLLHEVFSQLPEHFKQDIEINCCKAEDTSIRRKYLQTIIDVLYRLEKDVLSVSETFMSVNEYRVVKVAIELIIAIGIIPCLLPGIGAGINKLCSNADKLPQESLTDTQKYNRLVVTAKLLTDLSKEISLKPAIITQLGPLLGALLQLAHAPLMKPTNVNIRSSEFHMTDQLYNQLLNDQKEFKVRLNDLIKDCQLSAVMKELMVLSGMEDAPKWLKRITRNYVAEAIVEPTGVMSLINAICEDTLDIGKHWNKINTISQVIATSYSKDSEQYFNAVSKQLLNILTSKNIKNATNIAVSCITTLYEIQPKICVEKIFQVIAAPLMIKDSDYTDYPKHSVIKSESEISNCIENLVKCFVRNDGKFQVLPIVLLHEIALPLFHIQCKAHTSASSIKTKIRELLIHMLANESSRDNLFSVFLEHELHTGYFGETHCFEYGSQGGIEIRKKVDNFENAQRWTKYGDALLDLVKADENLSMSVVKYIFKWLLISHEKNLKVKRDNSHEFFNYLMKMIWQQEAAGTILSELGTKTNVQKSLFESPQPLLSFVIALYPTNADPAVTLSADYTSLYTGLMLVKVIVTEGASVIDWTPFNNFSDVLKEKFKLKLPSNLLDLTREVINIIKVKGATPRFQDLSVGNKNKNDFDKAMHDLTDPLLPVRGHGLMAMTKLIETSNPIAIAKKDLVLCLFRENLKDEDSFIYLSAINGLCAMAVSFPQQIIEILIEEFVNMPQRNKNNEIAPENRAKLGEILVKTTRALGEMAFVYKNNLLNGFLCGVRDSDPIVRTSSLSCLGELCKILGFRIGDIITEVLYCIGCIIQTDKSQECRRAAVLVITLLIRGVGKVALTNLASELLPVYRGLKYLRDNDKDDVLRLHAQLALEEIDDIVQNVLFTKPALEKNIFLLP</sequence>
<keyword evidence="3" id="KW-0812">Transmembrane</keyword>
<keyword evidence="3" id="KW-0472">Membrane</keyword>
<reference evidence="8" key="1">
    <citation type="journal article" date="2023" name="bioRxiv">
        <title>Scaffold-level genome assemblies of two parasitoid biocontrol wasps reveal the parthenogenesis mechanism and an associated novel virus.</title>
        <authorList>
            <person name="Inwood S."/>
            <person name="Skelly J."/>
            <person name="Guhlin J."/>
            <person name="Harrop T."/>
            <person name="Goldson S."/>
            <person name="Dearden P."/>
        </authorList>
    </citation>
    <scope>NUCLEOTIDE SEQUENCE</scope>
    <source>
        <strain evidence="8">Irish</strain>
        <tissue evidence="8">Whole body</tissue>
    </source>
</reference>
<dbReference type="InterPro" id="IPR057407">
    <property type="entry name" value="HEAT_TANGO6"/>
</dbReference>
<evidence type="ECO:0000259" key="4">
    <source>
        <dbReference type="Pfam" id="PF10304"/>
    </source>
</evidence>
<reference evidence="8" key="2">
    <citation type="submission" date="2023-03" db="EMBL/GenBank/DDBJ databases">
        <authorList>
            <person name="Inwood S.N."/>
            <person name="Skelly J.G."/>
            <person name="Guhlin J."/>
            <person name="Harrop T.W.R."/>
            <person name="Goldson S.G."/>
            <person name="Dearden P.K."/>
        </authorList>
    </citation>
    <scope>NUCLEOTIDE SEQUENCE</scope>
    <source>
        <strain evidence="8">Irish</strain>
        <tissue evidence="8">Whole body</tissue>
    </source>
</reference>
<dbReference type="Pfam" id="PF25267">
    <property type="entry name" value="TANGO6_N"/>
    <property type="match status" value="1"/>
</dbReference>
<keyword evidence="9" id="KW-1185">Reference proteome</keyword>
<dbReference type="GO" id="GO:0009306">
    <property type="term" value="P:protein secretion"/>
    <property type="evidence" value="ECO:0007669"/>
    <property type="project" value="TreeGrafter"/>
</dbReference>
<dbReference type="Pfam" id="PF02985">
    <property type="entry name" value="HEAT"/>
    <property type="match status" value="1"/>
</dbReference>
<keyword evidence="2" id="KW-0677">Repeat</keyword>
<accession>A0AA39KSU4</accession>
<evidence type="ECO:0000259" key="5">
    <source>
        <dbReference type="Pfam" id="PF10363"/>
    </source>
</evidence>
<dbReference type="Pfam" id="PF10363">
    <property type="entry name" value="RTP1_C1"/>
    <property type="match status" value="1"/>
</dbReference>
<dbReference type="Gene3D" id="1.25.10.10">
    <property type="entry name" value="Leucine-rich Repeat Variant"/>
    <property type="match status" value="1"/>
</dbReference>
<evidence type="ECO:0000313" key="8">
    <source>
        <dbReference type="EMBL" id="KAK0172525.1"/>
    </source>
</evidence>
<dbReference type="InterPro" id="IPR011989">
    <property type="entry name" value="ARM-like"/>
</dbReference>
<protein>
    <submittedName>
        <fullName evidence="8">Uncharacterized protein</fullName>
    </submittedName>
</protein>
<evidence type="ECO:0000259" key="6">
    <source>
        <dbReference type="Pfam" id="PF23565"/>
    </source>
</evidence>
<dbReference type="EMBL" id="JAQQBS010000002">
    <property type="protein sequence ID" value="KAK0172525.1"/>
    <property type="molecule type" value="Genomic_DNA"/>
</dbReference>
<proteinExistence type="inferred from homology"/>
<dbReference type="PANTHER" id="PTHR20959">
    <property type="entry name" value="TRANSPORT AND GOLGI ORGANIZATION PROTEIN 6 FAMILY MEMBER"/>
    <property type="match status" value="1"/>
</dbReference>
<dbReference type="Proteomes" id="UP001168990">
    <property type="component" value="Unassembled WGS sequence"/>
</dbReference>
<name>A0AA39KSU4_9HYME</name>
<dbReference type="InterPro" id="IPR000357">
    <property type="entry name" value="HEAT"/>
</dbReference>
<evidence type="ECO:0000256" key="1">
    <source>
        <dbReference type="ARBA" id="ARBA00005724"/>
    </source>
</evidence>
<feature type="domain" description="RNA polymerase II assembly factor Rtp1 C-terminal" evidence="4">
    <location>
        <begin position="874"/>
        <end position="906"/>
    </location>
</feature>
<gene>
    <name evidence="8" type="ORF">PV328_005831</name>
</gene>
<organism evidence="8 9">
    <name type="scientific">Microctonus aethiopoides</name>
    <dbReference type="NCBI Taxonomy" id="144406"/>
    <lineage>
        <taxon>Eukaryota</taxon>
        <taxon>Metazoa</taxon>
        <taxon>Ecdysozoa</taxon>
        <taxon>Arthropoda</taxon>
        <taxon>Hexapoda</taxon>
        <taxon>Insecta</taxon>
        <taxon>Pterygota</taxon>
        <taxon>Neoptera</taxon>
        <taxon>Endopterygota</taxon>
        <taxon>Hymenoptera</taxon>
        <taxon>Apocrita</taxon>
        <taxon>Ichneumonoidea</taxon>
        <taxon>Braconidae</taxon>
        <taxon>Euphorinae</taxon>
        <taxon>Microctonus</taxon>
    </lineage>
</organism>
<dbReference type="Pfam" id="PF10304">
    <property type="entry name" value="RTP1_C2"/>
    <property type="match status" value="1"/>
</dbReference>
<feature type="domain" description="TANGO6 HEAT repeat" evidence="6">
    <location>
        <begin position="253"/>
        <end position="495"/>
    </location>
</feature>
<feature type="domain" description="TANGO6 N-terminal" evidence="7">
    <location>
        <begin position="82"/>
        <end position="233"/>
    </location>
</feature>
<evidence type="ECO:0000256" key="2">
    <source>
        <dbReference type="ARBA" id="ARBA00022737"/>
    </source>
</evidence>
<evidence type="ECO:0000256" key="3">
    <source>
        <dbReference type="SAM" id="Phobius"/>
    </source>
</evidence>
<dbReference type="InterPro" id="IPR057347">
    <property type="entry name" value="TANGO6_N"/>
</dbReference>
<comment type="similarity">
    <text evidence="1">Belongs to the Tango6 family.</text>
</comment>
<dbReference type="InterPro" id="IPR019451">
    <property type="entry name" value="Rtp1_C1"/>
</dbReference>
<keyword evidence="3" id="KW-1133">Transmembrane helix</keyword>
<comment type="caution">
    <text evidence="8">The sequence shown here is derived from an EMBL/GenBank/DDBJ whole genome shotgun (WGS) entry which is preliminary data.</text>
</comment>
<dbReference type="SUPFAM" id="SSF48371">
    <property type="entry name" value="ARM repeat"/>
    <property type="match status" value="1"/>
</dbReference>
<dbReference type="InterPro" id="IPR016024">
    <property type="entry name" value="ARM-type_fold"/>
</dbReference>
<evidence type="ECO:0000259" key="7">
    <source>
        <dbReference type="Pfam" id="PF25267"/>
    </source>
</evidence>
<dbReference type="InterPro" id="IPR039600">
    <property type="entry name" value="TANGO6/Rtp1"/>
</dbReference>
<evidence type="ECO:0000313" key="9">
    <source>
        <dbReference type="Proteomes" id="UP001168990"/>
    </source>
</evidence>
<dbReference type="PANTHER" id="PTHR20959:SF1">
    <property type="entry name" value="TRANSPORT AND GOLGI ORGANIZATION PROTEIN 6 HOMOLOG"/>
    <property type="match status" value="1"/>
</dbReference>
<dbReference type="AlphaFoldDB" id="A0AA39KSU4"/>
<feature type="domain" description="RNA polymerase II assembly factor Rtp1 C-terminal" evidence="5">
    <location>
        <begin position="666"/>
        <end position="782"/>
    </location>
</feature>